<dbReference type="Pfam" id="PF00320">
    <property type="entry name" value="GATA"/>
    <property type="match status" value="1"/>
</dbReference>
<evidence type="ECO:0000256" key="9">
    <source>
        <dbReference type="ARBA" id="ARBA00023159"/>
    </source>
</evidence>
<evidence type="ECO:0000256" key="7">
    <source>
        <dbReference type="ARBA" id="ARBA00023015"/>
    </source>
</evidence>
<evidence type="ECO:0000256" key="1">
    <source>
        <dbReference type="ARBA" id="ARBA00002206"/>
    </source>
</evidence>
<keyword evidence="5 12" id="KW-0863">Zinc-finger</keyword>
<evidence type="ECO:0000259" key="14">
    <source>
        <dbReference type="PROSITE" id="PS50114"/>
    </source>
</evidence>
<evidence type="ECO:0000256" key="13">
    <source>
        <dbReference type="PROSITE-ProRule" id="PRU00357"/>
    </source>
</evidence>
<dbReference type="AlphaFoldDB" id="A0A022RE15"/>
<evidence type="ECO:0000256" key="11">
    <source>
        <dbReference type="ARBA" id="ARBA00023242"/>
    </source>
</evidence>
<dbReference type="eggNOG" id="KOG1601">
    <property type="taxonomic scope" value="Eukaryota"/>
</dbReference>
<comment type="similarity">
    <text evidence="3">Belongs to the type IV zinc-finger family. Class C subfamily.</text>
</comment>
<dbReference type="EMBL" id="KI630513">
    <property type="protein sequence ID" value="EYU37973.1"/>
    <property type="molecule type" value="Genomic_DNA"/>
</dbReference>
<keyword evidence="9" id="KW-0010">Activator</keyword>
<dbReference type="PANTHER" id="PTHR46125">
    <property type="entry name" value="GATA TRANSCRIPTION FACTOR 28"/>
    <property type="match status" value="1"/>
</dbReference>
<evidence type="ECO:0000313" key="18">
    <source>
        <dbReference type="Proteomes" id="UP000030748"/>
    </source>
</evidence>
<reference evidence="17 18" key="1">
    <citation type="journal article" date="2013" name="Proc. Natl. Acad. Sci. U.S.A.">
        <title>Fine-scale variation in meiotic recombination in Mimulus inferred from population shotgun sequencing.</title>
        <authorList>
            <person name="Hellsten U."/>
            <person name="Wright K.M."/>
            <person name="Jenkins J."/>
            <person name="Shu S."/>
            <person name="Yuan Y."/>
            <person name="Wessler S.R."/>
            <person name="Schmutz J."/>
            <person name="Willis J.H."/>
            <person name="Rokhsar D.S."/>
        </authorList>
    </citation>
    <scope>NUCLEOTIDE SEQUENCE [LARGE SCALE GENOMIC DNA]</scope>
    <source>
        <strain evidence="18">cv. DUN x IM62</strain>
    </source>
</reference>
<dbReference type="InterPro" id="IPR010402">
    <property type="entry name" value="CCT_domain"/>
</dbReference>
<keyword evidence="10" id="KW-0804">Transcription</keyword>
<gene>
    <name evidence="17" type="ORF">MIMGU_mgv1a026641mg</name>
</gene>
<keyword evidence="4" id="KW-0479">Metal-binding</keyword>
<keyword evidence="18" id="KW-1185">Reference proteome</keyword>
<evidence type="ECO:0000256" key="10">
    <source>
        <dbReference type="ARBA" id="ARBA00023163"/>
    </source>
</evidence>
<evidence type="ECO:0000256" key="2">
    <source>
        <dbReference type="ARBA" id="ARBA00004123"/>
    </source>
</evidence>
<dbReference type="InterPro" id="IPR045280">
    <property type="entry name" value="TIFY-like"/>
</dbReference>
<dbReference type="InterPro" id="IPR010399">
    <property type="entry name" value="Tify_dom"/>
</dbReference>
<dbReference type="PROSITE" id="PS50114">
    <property type="entry name" value="GATA_ZN_FINGER_2"/>
    <property type="match status" value="1"/>
</dbReference>
<keyword evidence="11 13" id="KW-0539">Nucleus</keyword>
<dbReference type="PROSITE" id="PS51320">
    <property type="entry name" value="TIFY"/>
    <property type="match status" value="1"/>
</dbReference>
<evidence type="ECO:0000256" key="12">
    <source>
        <dbReference type="PROSITE-ProRule" id="PRU00094"/>
    </source>
</evidence>
<dbReference type="SMART" id="SM00979">
    <property type="entry name" value="TIFY"/>
    <property type="match status" value="1"/>
</dbReference>
<proteinExistence type="inferred from homology"/>
<dbReference type="GO" id="GO:0006355">
    <property type="term" value="P:regulation of DNA-templated transcription"/>
    <property type="evidence" value="ECO:0007669"/>
    <property type="project" value="InterPro"/>
</dbReference>
<dbReference type="Pfam" id="PF06203">
    <property type="entry name" value="CCT"/>
    <property type="match status" value="1"/>
</dbReference>
<dbReference type="STRING" id="4155.A0A022RE15"/>
<evidence type="ECO:0000256" key="6">
    <source>
        <dbReference type="ARBA" id="ARBA00022833"/>
    </source>
</evidence>
<feature type="domain" description="Tify" evidence="16">
    <location>
        <begin position="5"/>
        <end position="40"/>
    </location>
</feature>
<dbReference type="PANTHER" id="PTHR46125:SF24">
    <property type="entry name" value="GATA TRANSCRIPTION FACTOR 18"/>
    <property type="match status" value="1"/>
</dbReference>
<keyword evidence="8" id="KW-0238">DNA-binding</keyword>
<comment type="function">
    <text evidence="1">Transcriptional activator that specifically binds 5'-GATA-3' or 5'-GAT-3' motifs within gene promoters.</text>
</comment>
<dbReference type="Proteomes" id="UP000030748">
    <property type="component" value="Unassembled WGS sequence"/>
</dbReference>
<dbReference type="PROSITE" id="PS51017">
    <property type="entry name" value="CCT"/>
    <property type="match status" value="1"/>
</dbReference>
<sequence>DEVPPNVPPHRITLSFHDRVFVFDDVPPQKVQIALLLLGGYELGCDTNGSTSQNKNKCPKREEFINRYRSKKMKRCFEKKIRYNVRQEVAMRMQRKRGQFAPKKIEEEASMSPNLSDHEDNIACTNCGIISNDTPLMRKGPTGPRTLCNACGLFWANKGFMRDVSRRFGRNEMLPAYQVAYNGGKTEL</sequence>
<evidence type="ECO:0000259" key="15">
    <source>
        <dbReference type="PROSITE" id="PS51017"/>
    </source>
</evidence>
<evidence type="ECO:0000256" key="8">
    <source>
        <dbReference type="ARBA" id="ARBA00023125"/>
    </source>
</evidence>
<comment type="subcellular location">
    <subcellularLocation>
        <location evidence="2 13">Nucleus</location>
    </subcellularLocation>
</comment>
<evidence type="ECO:0000256" key="4">
    <source>
        <dbReference type="ARBA" id="ARBA00022723"/>
    </source>
</evidence>
<keyword evidence="6" id="KW-0862">Zinc</keyword>
<dbReference type="GO" id="GO:0005634">
    <property type="term" value="C:nucleus"/>
    <property type="evidence" value="ECO:0007669"/>
    <property type="project" value="UniProtKB-SubCell"/>
</dbReference>
<dbReference type="GO" id="GO:0043565">
    <property type="term" value="F:sequence-specific DNA binding"/>
    <property type="evidence" value="ECO:0007669"/>
    <property type="project" value="InterPro"/>
</dbReference>
<dbReference type="PROSITE" id="PS00344">
    <property type="entry name" value="GATA_ZN_FINGER_1"/>
    <property type="match status" value="1"/>
</dbReference>
<organism evidence="17 18">
    <name type="scientific">Erythranthe guttata</name>
    <name type="common">Yellow monkey flower</name>
    <name type="synonym">Mimulus guttatus</name>
    <dbReference type="NCBI Taxonomy" id="4155"/>
    <lineage>
        <taxon>Eukaryota</taxon>
        <taxon>Viridiplantae</taxon>
        <taxon>Streptophyta</taxon>
        <taxon>Embryophyta</taxon>
        <taxon>Tracheophyta</taxon>
        <taxon>Spermatophyta</taxon>
        <taxon>Magnoliopsida</taxon>
        <taxon>eudicotyledons</taxon>
        <taxon>Gunneridae</taxon>
        <taxon>Pentapetalae</taxon>
        <taxon>asterids</taxon>
        <taxon>lamiids</taxon>
        <taxon>Lamiales</taxon>
        <taxon>Phrymaceae</taxon>
        <taxon>Erythranthe</taxon>
    </lineage>
</organism>
<dbReference type="GO" id="GO:0008270">
    <property type="term" value="F:zinc ion binding"/>
    <property type="evidence" value="ECO:0007669"/>
    <property type="project" value="UniProtKB-KW"/>
</dbReference>
<evidence type="ECO:0000313" key="17">
    <source>
        <dbReference type="EMBL" id="EYU37973.1"/>
    </source>
</evidence>
<dbReference type="SUPFAM" id="SSF57716">
    <property type="entry name" value="Glucocorticoid receptor-like (DNA-binding domain)"/>
    <property type="match status" value="1"/>
</dbReference>
<dbReference type="CDD" id="cd00202">
    <property type="entry name" value="ZnF_GATA"/>
    <property type="match status" value="1"/>
</dbReference>
<dbReference type="Gene3D" id="3.30.50.10">
    <property type="entry name" value="Erythroid Transcription Factor GATA-1, subunit A"/>
    <property type="match status" value="1"/>
</dbReference>
<name>A0A022RE15_ERYGU</name>
<feature type="non-terminal residue" evidence="17">
    <location>
        <position position="1"/>
    </location>
</feature>
<evidence type="ECO:0008006" key="19">
    <source>
        <dbReference type="Google" id="ProtNLM"/>
    </source>
</evidence>
<keyword evidence="7" id="KW-0805">Transcription regulation</keyword>
<feature type="domain" description="CCT" evidence="15">
    <location>
        <begin position="61"/>
        <end position="103"/>
    </location>
</feature>
<dbReference type="SMART" id="SM00401">
    <property type="entry name" value="ZnF_GATA"/>
    <property type="match status" value="1"/>
</dbReference>
<feature type="domain" description="GATA-type" evidence="14">
    <location>
        <begin position="118"/>
        <end position="167"/>
    </location>
</feature>
<evidence type="ECO:0000256" key="5">
    <source>
        <dbReference type="ARBA" id="ARBA00022771"/>
    </source>
</evidence>
<dbReference type="InterPro" id="IPR013088">
    <property type="entry name" value="Znf_NHR/GATA"/>
</dbReference>
<evidence type="ECO:0000259" key="16">
    <source>
        <dbReference type="PROSITE" id="PS51320"/>
    </source>
</evidence>
<protein>
    <recommendedName>
        <fullName evidence="19">CCT domain-containing protein</fullName>
    </recommendedName>
</protein>
<accession>A0A022RE15</accession>
<dbReference type="InterPro" id="IPR000679">
    <property type="entry name" value="Znf_GATA"/>
</dbReference>
<evidence type="ECO:0000256" key="3">
    <source>
        <dbReference type="ARBA" id="ARBA00007722"/>
    </source>
</evidence>